<dbReference type="EMBL" id="CM029051">
    <property type="protein sequence ID" value="KAG2562032.1"/>
    <property type="molecule type" value="Genomic_DNA"/>
</dbReference>
<feature type="region of interest" description="Disordered" evidence="1">
    <location>
        <begin position="1"/>
        <end position="24"/>
    </location>
</feature>
<dbReference type="Proteomes" id="UP000823388">
    <property type="component" value="Chromosome 8K"/>
</dbReference>
<sequence>MPRLQIDLNQNPPESALENPIDWDDIGEWDGPANELDYDMVWNDGNQGDQDRDGLTEEVQVPAADVQGPDGEQDAAAADGVQVEGFSNAPTAMNDGGTEGLQVDATNGQQGVPTHGMFVYVQFRWFNSMHMLVKIQFQLCQFQIRLMIHTRYASKHEGVVCTCF</sequence>
<dbReference type="AlphaFoldDB" id="A0A8T0PP61"/>
<dbReference type="OrthoDB" id="714891at2759"/>
<reference evidence="2" key="1">
    <citation type="submission" date="2020-05" db="EMBL/GenBank/DDBJ databases">
        <title>WGS assembly of Panicum virgatum.</title>
        <authorList>
            <person name="Lovell J.T."/>
            <person name="Jenkins J."/>
            <person name="Shu S."/>
            <person name="Juenger T.E."/>
            <person name="Schmutz J."/>
        </authorList>
    </citation>
    <scope>NUCLEOTIDE SEQUENCE</scope>
    <source>
        <strain evidence="2">AP13</strain>
    </source>
</reference>
<evidence type="ECO:0000313" key="2">
    <source>
        <dbReference type="EMBL" id="KAG2562032.1"/>
    </source>
</evidence>
<organism evidence="2 3">
    <name type="scientific">Panicum virgatum</name>
    <name type="common">Blackwell switchgrass</name>
    <dbReference type="NCBI Taxonomy" id="38727"/>
    <lineage>
        <taxon>Eukaryota</taxon>
        <taxon>Viridiplantae</taxon>
        <taxon>Streptophyta</taxon>
        <taxon>Embryophyta</taxon>
        <taxon>Tracheophyta</taxon>
        <taxon>Spermatophyta</taxon>
        <taxon>Magnoliopsida</taxon>
        <taxon>Liliopsida</taxon>
        <taxon>Poales</taxon>
        <taxon>Poaceae</taxon>
        <taxon>PACMAD clade</taxon>
        <taxon>Panicoideae</taxon>
        <taxon>Panicodae</taxon>
        <taxon>Paniceae</taxon>
        <taxon>Panicinae</taxon>
        <taxon>Panicum</taxon>
        <taxon>Panicum sect. Hiantes</taxon>
    </lineage>
</organism>
<comment type="caution">
    <text evidence="2">The sequence shown here is derived from an EMBL/GenBank/DDBJ whole genome shotgun (WGS) entry which is preliminary data.</text>
</comment>
<name>A0A8T0PP61_PANVG</name>
<evidence type="ECO:0000313" key="3">
    <source>
        <dbReference type="Proteomes" id="UP000823388"/>
    </source>
</evidence>
<accession>A0A8T0PP61</accession>
<proteinExistence type="predicted"/>
<keyword evidence="3" id="KW-1185">Reference proteome</keyword>
<evidence type="ECO:0000256" key="1">
    <source>
        <dbReference type="SAM" id="MobiDB-lite"/>
    </source>
</evidence>
<feature type="region of interest" description="Disordered" evidence="1">
    <location>
        <begin position="86"/>
        <end position="108"/>
    </location>
</feature>
<protein>
    <submittedName>
        <fullName evidence="2">Uncharacterized protein</fullName>
    </submittedName>
</protein>
<gene>
    <name evidence="2" type="ORF">PVAP13_8KG344600</name>
</gene>